<dbReference type="InterPro" id="IPR015421">
    <property type="entry name" value="PyrdxlP-dep_Trfase_major"/>
</dbReference>
<evidence type="ECO:0000256" key="10">
    <source>
        <dbReference type="ARBA" id="ARBA00022898"/>
    </source>
</evidence>
<gene>
    <name evidence="17" type="ORF">DICPUDRAFT_32147</name>
</gene>
<keyword evidence="10 14" id="KW-0663">Pyridoxal phosphate</keyword>
<dbReference type="STRING" id="5786.F0ZII4"/>
<dbReference type="PIRSF" id="PIRSF000517">
    <property type="entry name" value="Tyr_transaminase"/>
    <property type="match status" value="1"/>
</dbReference>
<evidence type="ECO:0000313" key="18">
    <source>
        <dbReference type="Proteomes" id="UP000001064"/>
    </source>
</evidence>
<dbReference type="EC" id="2.6.1.5" evidence="5"/>
<dbReference type="Gene3D" id="3.40.640.10">
    <property type="entry name" value="Type I PLP-dependent aspartate aminotransferase-like (Major domain)"/>
    <property type="match status" value="1"/>
</dbReference>
<dbReference type="InterPro" id="IPR015422">
    <property type="entry name" value="PyrdxlP-dep_Trfase_small"/>
</dbReference>
<evidence type="ECO:0000256" key="7">
    <source>
        <dbReference type="ARBA" id="ARBA00022576"/>
    </source>
</evidence>
<proteinExistence type="inferred from homology"/>
<comment type="subunit">
    <text evidence="4">Homodimer.</text>
</comment>
<dbReference type="GO" id="GO:0006559">
    <property type="term" value="P:L-phenylalanine catabolic process"/>
    <property type="evidence" value="ECO:0000318"/>
    <property type="project" value="GO_Central"/>
</dbReference>
<evidence type="ECO:0000256" key="5">
    <source>
        <dbReference type="ARBA" id="ARBA00012749"/>
    </source>
</evidence>
<dbReference type="GeneID" id="10501012"/>
<accession>F0ZII4</accession>
<dbReference type="InParanoid" id="F0ZII4"/>
<evidence type="ECO:0000256" key="3">
    <source>
        <dbReference type="ARBA" id="ARBA00007441"/>
    </source>
</evidence>
<dbReference type="EMBL" id="GL871032">
    <property type="protein sequence ID" value="EGC36283.1"/>
    <property type="molecule type" value="Genomic_DNA"/>
</dbReference>
<dbReference type="FunCoup" id="F0ZII4">
    <property type="interactions" value="34"/>
</dbReference>
<comment type="catalytic activity">
    <reaction evidence="13">
        <text>L-tyrosine + 2-oxoglutarate = 3-(4-hydroxyphenyl)pyruvate + L-glutamate</text>
        <dbReference type="Rhea" id="RHEA:15093"/>
        <dbReference type="ChEBI" id="CHEBI:16810"/>
        <dbReference type="ChEBI" id="CHEBI:29985"/>
        <dbReference type="ChEBI" id="CHEBI:36242"/>
        <dbReference type="ChEBI" id="CHEBI:58315"/>
        <dbReference type="EC" id="2.6.1.5"/>
    </reaction>
</comment>
<protein>
    <recommendedName>
        <fullName evidence="6">Tyrosine aminotransferase</fullName>
        <ecNumber evidence="5">2.6.1.5</ecNumber>
    </recommendedName>
    <alternativeName>
        <fullName evidence="12">L-tyrosine:2-oxoglutarate aminotransferase</fullName>
    </alternativeName>
</protein>
<feature type="modified residue" description="N6-(pyridoxal phosphate)lysine" evidence="15">
    <location>
        <position position="249"/>
    </location>
</feature>
<dbReference type="FunFam" id="3.40.640.10:FF:000048">
    <property type="entry name" value="tyrosine aminotransferase"/>
    <property type="match status" value="1"/>
</dbReference>
<evidence type="ECO:0000256" key="13">
    <source>
        <dbReference type="ARBA" id="ARBA00047798"/>
    </source>
</evidence>
<keyword evidence="18" id="KW-1185">Reference proteome</keyword>
<organism evidence="17 18">
    <name type="scientific">Dictyostelium purpureum</name>
    <name type="common">Slime mold</name>
    <dbReference type="NCBI Taxonomy" id="5786"/>
    <lineage>
        <taxon>Eukaryota</taxon>
        <taxon>Amoebozoa</taxon>
        <taxon>Evosea</taxon>
        <taxon>Eumycetozoa</taxon>
        <taxon>Dictyostelia</taxon>
        <taxon>Dictyosteliales</taxon>
        <taxon>Dictyosteliaceae</taxon>
        <taxon>Dictyostelium</taxon>
    </lineage>
</organism>
<evidence type="ECO:0000256" key="12">
    <source>
        <dbReference type="ARBA" id="ARBA00031696"/>
    </source>
</evidence>
<comment type="pathway">
    <text evidence="2">Amino-acid degradation; L-phenylalanine degradation; acetoacetate and fumarate from L-phenylalanine: step 2/6.</text>
</comment>
<dbReference type="OrthoDB" id="7042322at2759"/>
<comment type="cofactor">
    <cofactor evidence="1 14 15">
        <name>pyridoxal 5'-phosphate</name>
        <dbReference type="ChEBI" id="CHEBI:597326"/>
    </cofactor>
</comment>
<feature type="domain" description="Aminotransferase class I/classII large" evidence="16">
    <location>
        <begin position="42"/>
        <end position="407"/>
    </location>
</feature>
<keyword evidence="11" id="KW-0585">Phenylalanine catabolism</keyword>
<dbReference type="NCBIfam" id="TIGR01264">
    <property type="entry name" value="tyr_amTase_E"/>
    <property type="match status" value="1"/>
</dbReference>
<evidence type="ECO:0000256" key="9">
    <source>
        <dbReference type="ARBA" id="ARBA00022878"/>
    </source>
</evidence>
<dbReference type="CDD" id="cd00609">
    <property type="entry name" value="AAT_like"/>
    <property type="match status" value="1"/>
</dbReference>
<comment type="similarity">
    <text evidence="3 14">Belongs to the class-I pyridoxal-phosphate-dependent aminotransferase family.</text>
</comment>
<dbReference type="PANTHER" id="PTHR45744:SF2">
    <property type="entry name" value="TYROSINE AMINOTRANSFERASE"/>
    <property type="match status" value="1"/>
</dbReference>
<dbReference type="PRINTS" id="PR00753">
    <property type="entry name" value="ACCSYNTHASE"/>
</dbReference>
<evidence type="ECO:0000256" key="11">
    <source>
        <dbReference type="ARBA" id="ARBA00023232"/>
    </source>
</evidence>
<sequence length="417" mass="46358">MQQKENTRKWNVEASIAAKNTVNPIRQIVDKMNYKPNPNKPTIPLSIGDPCVYGNLKISDYVDQLLIENIKSGKFNGYPPSTGYEFARAAVAEYVQTETSKLNSKDIIIASGASGAIELAFSAILNPGDNILIPKPGFSLYECTSKSKGFGIKYYNLQSQNNFQVDLEHLKSLIDDKTKAILVNNPSNPCGIVYTKQHLQDILAVAEEYCIPIIADEIYADITFGDNVYYPMASLTETVPVLSIGGIAKRFVVPGWRLGWVAIHDRQNILTNAKIPDAIISLSQLILGSNSLIQSVLPQILDKNNKIVQDFCNDLAKTLETHSKLTIDMLSKAHGLKPVPSSGTMYQMIEIDVNAFEDIADDNEFVGKLLSEQSVFLLQGSVFQIPNFFRVVFCAPVDKLTEAYERIIEFCQIHKKK</sequence>
<keyword evidence="7" id="KW-0032">Aminotransferase</keyword>
<evidence type="ECO:0000256" key="8">
    <source>
        <dbReference type="ARBA" id="ARBA00022679"/>
    </source>
</evidence>
<keyword evidence="8" id="KW-0808">Transferase</keyword>
<dbReference type="OMA" id="CALDLCI"/>
<keyword evidence="9" id="KW-0828">Tyrosine catabolism</keyword>
<dbReference type="InterPro" id="IPR005957">
    <property type="entry name" value="Tyrosine_aminoTrfase"/>
</dbReference>
<dbReference type="eggNOG" id="KOG0259">
    <property type="taxonomic scope" value="Eukaryota"/>
</dbReference>
<name>F0ZII4_DICPU</name>
<dbReference type="Proteomes" id="UP000001064">
    <property type="component" value="Unassembled WGS sequence"/>
</dbReference>
<dbReference type="SUPFAM" id="SSF53383">
    <property type="entry name" value="PLP-dependent transferases"/>
    <property type="match status" value="1"/>
</dbReference>
<evidence type="ECO:0000256" key="4">
    <source>
        <dbReference type="ARBA" id="ARBA00011738"/>
    </source>
</evidence>
<dbReference type="InterPro" id="IPR015424">
    <property type="entry name" value="PyrdxlP-dep_Trfase"/>
</dbReference>
<evidence type="ECO:0000259" key="16">
    <source>
        <dbReference type="Pfam" id="PF00155"/>
    </source>
</evidence>
<evidence type="ECO:0000256" key="1">
    <source>
        <dbReference type="ARBA" id="ARBA00001933"/>
    </source>
</evidence>
<dbReference type="UniPathway" id="UPA00139">
    <property type="reaction ID" value="UER00338"/>
</dbReference>
<dbReference type="GO" id="GO:0006572">
    <property type="term" value="P:L-tyrosine catabolic process"/>
    <property type="evidence" value="ECO:0000318"/>
    <property type="project" value="GO_Central"/>
</dbReference>
<evidence type="ECO:0000256" key="14">
    <source>
        <dbReference type="PIRNR" id="PIRNR000517"/>
    </source>
</evidence>
<dbReference type="AlphaFoldDB" id="F0ZII4"/>
<dbReference type="KEGG" id="dpp:DICPUDRAFT_32147"/>
<dbReference type="InterPro" id="IPR004838">
    <property type="entry name" value="NHTrfase_class1_PyrdxlP-BS"/>
</dbReference>
<dbReference type="InterPro" id="IPR004839">
    <property type="entry name" value="Aminotransferase_I/II_large"/>
</dbReference>
<dbReference type="GO" id="GO:0004838">
    <property type="term" value="F:L-tyrosine-2-oxoglutarate transaminase activity"/>
    <property type="evidence" value="ECO:0000318"/>
    <property type="project" value="GO_Central"/>
</dbReference>
<reference evidence="18" key="1">
    <citation type="journal article" date="2011" name="Genome Biol.">
        <title>Comparative genomics of the social amoebae Dictyostelium discoideum and Dictyostelium purpureum.</title>
        <authorList>
            <consortium name="US DOE Joint Genome Institute (JGI-PGF)"/>
            <person name="Sucgang R."/>
            <person name="Kuo A."/>
            <person name="Tian X."/>
            <person name="Salerno W."/>
            <person name="Parikh A."/>
            <person name="Feasley C.L."/>
            <person name="Dalin E."/>
            <person name="Tu H."/>
            <person name="Huang E."/>
            <person name="Barry K."/>
            <person name="Lindquist E."/>
            <person name="Shapiro H."/>
            <person name="Bruce D."/>
            <person name="Schmutz J."/>
            <person name="Salamov A."/>
            <person name="Fey P."/>
            <person name="Gaudet P."/>
            <person name="Anjard C."/>
            <person name="Babu M.M."/>
            <person name="Basu S."/>
            <person name="Bushmanova Y."/>
            <person name="van der Wel H."/>
            <person name="Katoh-Kurasawa M."/>
            <person name="Dinh C."/>
            <person name="Coutinho P.M."/>
            <person name="Saito T."/>
            <person name="Elias M."/>
            <person name="Schaap P."/>
            <person name="Kay R.R."/>
            <person name="Henrissat B."/>
            <person name="Eichinger L."/>
            <person name="Rivero F."/>
            <person name="Putnam N.H."/>
            <person name="West C.M."/>
            <person name="Loomis W.F."/>
            <person name="Chisholm R.L."/>
            <person name="Shaulsky G."/>
            <person name="Strassmann J.E."/>
            <person name="Queller D.C."/>
            <person name="Kuspa A."/>
            <person name="Grigoriev I.V."/>
        </authorList>
    </citation>
    <scope>NUCLEOTIDE SEQUENCE [LARGE SCALE GENOMIC DNA]</scope>
    <source>
        <strain evidence="18">QSDP1</strain>
    </source>
</reference>
<dbReference type="RefSeq" id="XP_003287229.1">
    <property type="nucleotide sequence ID" value="XM_003287181.1"/>
</dbReference>
<dbReference type="PANTHER" id="PTHR45744">
    <property type="entry name" value="TYROSINE AMINOTRANSFERASE"/>
    <property type="match status" value="1"/>
</dbReference>
<evidence type="ECO:0000256" key="2">
    <source>
        <dbReference type="ARBA" id="ARBA00005203"/>
    </source>
</evidence>
<dbReference type="InterPro" id="IPR005958">
    <property type="entry name" value="TyrNic_aminoTrfase"/>
</dbReference>
<evidence type="ECO:0000256" key="6">
    <source>
        <dbReference type="ARBA" id="ARBA00015959"/>
    </source>
</evidence>
<dbReference type="PROSITE" id="PS00105">
    <property type="entry name" value="AA_TRANSFER_CLASS_1"/>
    <property type="match status" value="1"/>
</dbReference>
<dbReference type="NCBIfam" id="TIGR01265">
    <property type="entry name" value="tyr_nico_aTase"/>
    <property type="match status" value="1"/>
</dbReference>
<evidence type="ECO:0000313" key="17">
    <source>
        <dbReference type="EMBL" id="EGC36283.1"/>
    </source>
</evidence>
<dbReference type="GO" id="GO:0030170">
    <property type="term" value="F:pyridoxal phosphate binding"/>
    <property type="evidence" value="ECO:0007669"/>
    <property type="project" value="InterPro"/>
</dbReference>
<evidence type="ECO:0000256" key="15">
    <source>
        <dbReference type="PIRSR" id="PIRSR000517-1"/>
    </source>
</evidence>
<dbReference type="VEuPathDB" id="AmoebaDB:DICPUDRAFT_32147"/>
<dbReference type="Pfam" id="PF00155">
    <property type="entry name" value="Aminotran_1_2"/>
    <property type="match status" value="1"/>
</dbReference>
<dbReference type="Gene3D" id="3.90.1150.10">
    <property type="entry name" value="Aspartate Aminotransferase, domain 1"/>
    <property type="match status" value="1"/>
</dbReference>